<sequence length="476" mass="55332">MSEVEEEIMQLQGEDGRDGEDRREGEDRRDGEERKEEIQSPAPARKKRQLLLILFVAVIVIGFSFYHLFWNSSGSGVHSCPASSSRFMVKNRWNHGDVLSIGKTTSYIRLLRKSLNAKSGYLKKGQCDLFSGEWICDPYGPVYTNNSCNFIEAPQNCLRNGRPNTDFLYWRWKPDGCELPSFDPLKFINAMRNKSWAFIGDSILRNHIQSMLCILSKVDEPVEVYHDETYKSRAWYFANHNLTIALIWSPFLVKSEIFEDDQGKAKAQVQLYLDNLEPKWTSQYNNYDYIIFSGGQWFLKTMVMWENNSIVGCHNCNDKNIKELGYYYPYRKALQMSYDFMTSSEHKPLIFFRTWTPDHFEYGEWFSGGVCNRTSPYGEGQYNGKPEDHDMRAIEVEAFDKALKKGARLKLLDTFHLSLLRPDGHPGPYRTFHPFAKNKKAQVQNDCLHWCLPGPIDAWNELVMKMLVDEGDVSYN</sequence>
<feature type="domain" description="Trichome birefringence-like C-terminal" evidence="10">
    <location>
        <begin position="179"/>
        <end position="466"/>
    </location>
</feature>
<gene>
    <name evidence="12" type="ORF">M5K25_012882</name>
</gene>
<dbReference type="InterPro" id="IPR025846">
    <property type="entry name" value="TBL_N"/>
</dbReference>
<dbReference type="GO" id="GO:0000139">
    <property type="term" value="C:Golgi membrane"/>
    <property type="evidence" value="ECO:0007669"/>
    <property type="project" value="UniProtKB-SubCell"/>
</dbReference>
<evidence type="ECO:0000256" key="4">
    <source>
        <dbReference type="ARBA" id="ARBA00022968"/>
    </source>
</evidence>
<evidence type="ECO:0000256" key="9">
    <source>
        <dbReference type="SAM" id="Phobius"/>
    </source>
</evidence>
<evidence type="ECO:0000256" key="8">
    <source>
        <dbReference type="SAM" id="MobiDB-lite"/>
    </source>
</evidence>
<keyword evidence="6" id="KW-0333">Golgi apparatus</keyword>
<name>A0ABD0UYS8_DENTH</name>
<dbReference type="Proteomes" id="UP001552299">
    <property type="component" value="Unassembled WGS sequence"/>
</dbReference>
<organism evidence="12 13">
    <name type="scientific">Dendrobium thyrsiflorum</name>
    <name type="common">Pinecone-like raceme dendrobium</name>
    <name type="synonym">Orchid</name>
    <dbReference type="NCBI Taxonomy" id="117978"/>
    <lineage>
        <taxon>Eukaryota</taxon>
        <taxon>Viridiplantae</taxon>
        <taxon>Streptophyta</taxon>
        <taxon>Embryophyta</taxon>
        <taxon>Tracheophyta</taxon>
        <taxon>Spermatophyta</taxon>
        <taxon>Magnoliopsida</taxon>
        <taxon>Liliopsida</taxon>
        <taxon>Asparagales</taxon>
        <taxon>Orchidaceae</taxon>
        <taxon>Epidendroideae</taxon>
        <taxon>Malaxideae</taxon>
        <taxon>Dendrobiinae</taxon>
        <taxon>Dendrobium</taxon>
    </lineage>
</organism>
<evidence type="ECO:0000256" key="7">
    <source>
        <dbReference type="ARBA" id="ARBA00023136"/>
    </source>
</evidence>
<evidence type="ECO:0000313" key="13">
    <source>
        <dbReference type="Proteomes" id="UP001552299"/>
    </source>
</evidence>
<evidence type="ECO:0000256" key="5">
    <source>
        <dbReference type="ARBA" id="ARBA00022989"/>
    </source>
</evidence>
<dbReference type="PANTHER" id="PTHR32285">
    <property type="entry name" value="PROTEIN TRICHOME BIREFRINGENCE-LIKE 9-RELATED"/>
    <property type="match status" value="1"/>
</dbReference>
<comment type="subcellular location">
    <subcellularLocation>
        <location evidence="1">Golgi apparatus membrane</location>
        <topology evidence="1">Single-pass type II membrane protein</topology>
    </subcellularLocation>
</comment>
<keyword evidence="13" id="KW-1185">Reference proteome</keyword>
<dbReference type="GO" id="GO:1990538">
    <property type="term" value="F:xylan O-acetyltransferase activity"/>
    <property type="evidence" value="ECO:0007669"/>
    <property type="project" value="UniProtKB-ARBA"/>
</dbReference>
<feature type="domain" description="Trichome birefringence-like N-terminal" evidence="11">
    <location>
        <begin position="126"/>
        <end position="178"/>
    </location>
</feature>
<dbReference type="Pfam" id="PF14416">
    <property type="entry name" value="PMR5N"/>
    <property type="match status" value="1"/>
</dbReference>
<proteinExistence type="inferred from homology"/>
<dbReference type="PANTHER" id="PTHR32285:SF324">
    <property type="entry name" value="PROTEIN TRICHOME BIREFRINGENCE-LIKE 25"/>
    <property type="match status" value="1"/>
</dbReference>
<feature type="compositionally biased region" description="Basic and acidic residues" evidence="8">
    <location>
        <begin position="14"/>
        <end position="38"/>
    </location>
</feature>
<evidence type="ECO:0000256" key="6">
    <source>
        <dbReference type="ARBA" id="ARBA00023034"/>
    </source>
</evidence>
<reference evidence="12 13" key="1">
    <citation type="journal article" date="2024" name="Plant Biotechnol. J.">
        <title>Dendrobium thyrsiflorum genome and its molecular insights into genes involved in important horticultural traits.</title>
        <authorList>
            <person name="Chen B."/>
            <person name="Wang J.Y."/>
            <person name="Zheng P.J."/>
            <person name="Li K.L."/>
            <person name="Liang Y.M."/>
            <person name="Chen X.F."/>
            <person name="Zhang C."/>
            <person name="Zhao X."/>
            <person name="He X."/>
            <person name="Zhang G.Q."/>
            <person name="Liu Z.J."/>
            <person name="Xu Q."/>
        </authorList>
    </citation>
    <scope>NUCLEOTIDE SEQUENCE [LARGE SCALE GENOMIC DNA]</scope>
    <source>
        <strain evidence="12">GZMU011</strain>
    </source>
</reference>
<keyword evidence="4" id="KW-0735">Signal-anchor</keyword>
<evidence type="ECO:0008006" key="14">
    <source>
        <dbReference type="Google" id="ProtNLM"/>
    </source>
</evidence>
<keyword evidence="5 9" id="KW-1133">Transmembrane helix</keyword>
<accession>A0ABD0UYS8</accession>
<dbReference type="InterPro" id="IPR029962">
    <property type="entry name" value="TBL"/>
</dbReference>
<evidence type="ECO:0000259" key="11">
    <source>
        <dbReference type="Pfam" id="PF14416"/>
    </source>
</evidence>
<comment type="similarity">
    <text evidence="2">Belongs to the PC-esterase family. TBL subfamily.</text>
</comment>
<dbReference type="InterPro" id="IPR026057">
    <property type="entry name" value="TBL_C"/>
</dbReference>
<dbReference type="EMBL" id="JANQDX010000010">
    <property type="protein sequence ID" value="KAL0917791.1"/>
    <property type="molecule type" value="Genomic_DNA"/>
</dbReference>
<evidence type="ECO:0000256" key="1">
    <source>
        <dbReference type="ARBA" id="ARBA00004323"/>
    </source>
</evidence>
<feature type="region of interest" description="Disordered" evidence="8">
    <location>
        <begin position="1"/>
        <end position="41"/>
    </location>
</feature>
<dbReference type="Pfam" id="PF13839">
    <property type="entry name" value="PC-Esterase"/>
    <property type="match status" value="1"/>
</dbReference>
<keyword evidence="7 9" id="KW-0472">Membrane</keyword>
<evidence type="ECO:0000256" key="3">
    <source>
        <dbReference type="ARBA" id="ARBA00022692"/>
    </source>
</evidence>
<dbReference type="AlphaFoldDB" id="A0ABD0UYS8"/>
<feature type="transmembrane region" description="Helical" evidence="9">
    <location>
        <begin position="50"/>
        <end position="70"/>
    </location>
</feature>
<evidence type="ECO:0000259" key="10">
    <source>
        <dbReference type="Pfam" id="PF13839"/>
    </source>
</evidence>
<evidence type="ECO:0000256" key="2">
    <source>
        <dbReference type="ARBA" id="ARBA00007727"/>
    </source>
</evidence>
<evidence type="ECO:0000313" key="12">
    <source>
        <dbReference type="EMBL" id="KAL0917791.1"/>
    </source>
</evidence>
<protein>
    <recommendedName>
        <fullName evidence="14">Trichome birefringence-like N-terminal domain-containing protein</fullName>
    </recommendedName>
</protein>
<keyword evidence="3 9" id="KW-0812">Transmembrane</keyword>
<comment type="caution">
    <text evidence="12">The sequence shown here is derived from an EMBL/GenBank/DDBJ whole genome shotgun (WGS) entry which is preliminary data.</text>
</comment>